<evidence type="ECO:0000313" key="1">
    <source>
        <dbReference type="EMBL" id="VTJ86356.1"/>
    </source>
</evidence>
<dbReference type="Proteomes" id="UP000335636">
    <property type="component" value="Unassembled WGS sequence"/>
</dbReference>
<organism evidence="1 2">
    <name type="scientific">Marmota monax</name>
    <name type="common">Woodchuck</name>
    <dbReference type="NCBI Taxonomy" id="9995"/>
    <lineage>
        <taxon>Eukaryota</taxon>
        <taxon>Metazoa</taxon>
        <taxon>Chordata</taxon>
        <taxon>Craniata</taxon>
        <taxon>Vertebrata</taxon>
        <taxon>Euteleostomi</taxon>
        <taxon>Mammalia</taxon>
        <taxon>Eutheria</taxon>
        <taxon>Euarchontoglires</taxon>
        <taxon>Glires</taxon>
        <taxon>Rodentia</taxon>
        <taxon>Sciuromorpha</taxon>
        <taxon>Sciuridae</taxon>
        <taxon>Xerinae</taxon>
        <taxon>Marmotini</taxon>
        <taxon>Marmota</taxon>
    </lineage>
</organism>
<sequence>MWRVKSHLDRKEDLVGSGIELTSSPPFPRPRSSFPHPQAVLELSGRLGRPRIFATGAKVASLSAESQRFTRRVPALHAPALVTGSTPLGMPVLCHLSCPPQVHDDAKQLLLGLGAPARRDACCAAGRKYYPALGARESLKMESCFPVIARMPAS</sequence>
<evidence type="ECO:0000313" key="2">
    <source>
        <dbReference type="Proteomes" id="UP000335636"/>
    </source>
</evidence>
<name>A0A5E4CX29_MARMO</name>
<accession>A0A5E4CX29</accession>
<dbReference type="AlphaFoldDB" id="A0A5E4CX29"/>
<comment type="caution">
    <text evidence="1">The sequence shown here is derived from an EMBL/GenBank/DDBJ whole genome shotgun (WGS) entry which is preliminary data.</text>
</comment>
<dbReference type="EMBL" id="CABDUW010002332">
    <property type="protein sequence ID" value="VTJ86356.1"/>
    <property type="molecule type" value="Genomic_DNA"/>
</dbReference>
<proteinExistence type="predicted"/>
<reference evidence="1" key="1">
    <citation type="submission" date="2019-04" db="EMBL/GenBank/DDBJ databases">
        <authorList>
            <person name="Alioto T."/>
            <person name="Alioto T."/>
        </authorList>
    </citation>
    <scope>NUCLEOTIDE SEQUENCE [LARGE SCALE GENOMIC DNA]</scope>
</reference>
<protein>
    <submittedName>
        <fullName evidence="1">Uncharacterized protein</fullName>
    </submittedName>
</protein>
<gene>
    <name evidence="1" type="ORF">MONAX_5E019138</name>
</gene>
<keyword evidence="2" id="KW-1185">Reference proteome</keyword>